<dbReference type="PROSITE" id="PS51161">
    <property type="entry name" value="ATP_CONE"/>
    <property type="match status" value="1"/>
</dbReference>
<dbReference type="PANTHER" id="PTHR30455">
    <property type="entry name" value="TRANSCRIPTIONAL REPRESSOR NRDR"/>
    <property type="match status" value="1"/>
</dbReference>
<accession>A0A2S2E1E7</accession>
<dbReference type="Pfam" id="PF22811">
    <property type="entry name" value="Zn_ribbon_NrdR"/>
    <property type="match status" value="1"/>
</dbReference>
<evidence type="ECO:0000259" key="9">
    <source>
        <dbReference type="PROSITE" id="PS51161"/>
    </source>
</evidence>
<comment type="cofactor">
    <cofactor evidence="8">
        <name>Zn(2+)</name>
        <dbReference type="ChEBI" id="CHEBI:29105"/>
    </cofactor>
    <text evidence="8">Binds 1 zinc ion.</text>
</comment>
<reference evidence="10 11" key="1">
    <citation type="submission" date="2018-05" db="EMBL/GenBank/DDBJ databases">
        <title>Salinimonas sp. HMF8227 Genome sequencing and assembly.</title>
        <authorList>
            <person name="Kang H."/>
            <person name="Kang J."/>
            <person name="Cha I."/>
            <person name="Kim H."/>
            <person name="Joh K."/>
        </authorList>
    </citation>
    <scope>NUCLEOTIDE SEQUENCE [LARGE SCALE GENOMIC DNA]</scope>
    <source>
        <strain evidence="10 11">HMF8227</strain>
    </source>
</reference>
<keyword evidence="7 8" id="KW-0804">Transcription</keyword>
<keyword evidence="8" id="KW-0479">Metal-binding</keyword>
<dbReference type="GO" id="GO:0045892">
    <property type="term" value="P:negative regulation of DNA-templated transcription"/>
    <property type="evidence" value="ECO:0007669"/>
    <property type="project" value="UniProtKB-UniRule"/>
</dbReference>
<dbReference type="OrthoDB" id="9807461at2"/>
<dbReference type="AlphaFoldDB" id="A0A2S2E1E7"/>
<comment type="function">
    <text evidence="8">Negatively regulates transcription of bacterial ribonucleotide reductase nrd genes and operons by binding to NrdR-boxes.</text>
</comment>
<evidence type="ECO:0000256" key="5">
    <source>
        <dbReference type="ARBA" id="ARBA00023015"/>
    </source>
</evidence>
<feature type="domain" description="ATP-cone" evidence="9">
    <location>
        <begin position="49"/>
        <end position="139"/>
    </location>
</feature>
<evidence type="ECO:0000256" key="7">
    <source>
        <dbReference type="ARBA" id="ARBA00023163"/>
    </source>
</evidence>
<keyword evidence="8" id="KW-0862">Zinc</keyword>
<evidence type="ECO:0000256" key="6">
    <source>
        <dbReference type="ARBA" id="ARBA00023125"/>
    </source>
</evidence>
<keyword evidence="2 8" id="KW-0547">Nucleotide-binding</keyword>
<dbReference type="KEGG" id="salh:HMF8227_00924"/>
<dbReference type="PANTHER" id="PTHR30455:SF2">
    <property type="entry name" value="TRANSCRIPTIONAL REPRESSOR NRDR"/>
    <property type="match status" value="1"/>
</dbReference>
<evidence type="ECO:0000256" key="1">
    <source>
        <dbReference type="ARBA" id="ARBA00022491"/>
    </source>
</evidence>
<evidence type="ECO:0000256" key="3">
    <source>
        <dbReference type="ARBA" id="ARBA00022771"/>
    </source>
</evidence>
<evidence type="ECO:0000256" key="2">
    <source>
        <dbReference type="ARBA" id="ARBA00022741"/>
    </source>
</evidence>
<sequence length="151" mass="17591">MFCPFCSEQETKVIDSRLVADGHQIRRRRECINCHERFTTFETAELVMPRVVKRDGSREPFNEDKLRAGLQRALERRPVSTEQVEKCINRLKSTLRATGEREVTSQFIGSVIMDALKELDKVAYVRFASVYRSFEDIREFGEEIARLGDNE</sequence>
<keyword evidence="4 8" id="KW-0067">ATP-binding</keyword>
<dbReference type="Proteomes" id="UP000245728">
    <property type="component" value="Chromosome"/>
</dbReference>
<dbReference type="NCBIfam" id="TIGR00244">
    <property type="entry name" value="transcriptional regulator NrdR"/>
    <property type="match status" value="1"/>
</dbReference>
<evidence type="ECO:0000256" key="8">
    <source>
        <dbReference type="HAMAP-Rule" id="MF_00440"/>
    </source>
</evidence>
<protein>
    <recommendedName>
        <fullName evidence="8">Transcriptional repressor NrdR</fullName>
    </recommendedName>
</protein>
<dbReference type="EMBL" id="CP029347">
    <property type="protein sequence ID" value="AWL11419.1"/>
    <property type="molecule type" value="Genomic_DNA"/>
</dbReference>
<keyword evidence="1 8" id="KW-0678">Repressor</keyword>
<keyword evidence="5 8" id="KW-0805">Transcription regulation</keyword>
<dbReference type="InterPro" id="IPR055173">
    <property type="entry name" value="NrdR-like_N"/>
</dbReference>
<feature type="zinc finger region" evidence="8">
    <location>
        <begin position="3"/>
        <end position="34"/>
    </location>
</feature>
<evidence type="ECO:0000256" key="4">
    <source>
        <dbReference type="ARBA" id="ARBA00022840"/>
    </source>
</evidence>
<comment type="similarity">
    <text evidence="8">Belongs to the NrdR family.</text>
</comment>
<dbReference type="GO" id="GO:0008270">
    <property type="term" value="F:zinc ion binding"/>
    <property type="evidence" value="ECO:0007669"/>
    <property type="project" value="UniProtKB-UniRule"/>
</dbReference>
<keyword evidence="3 8" id="KW-0863">Zinc-finger</keyword>
<dbReference type="Pfam" id="PF03477">
    <property type="entry name" value="ATP-cone"/>
    <property type="match status" value="1"/>
</dbReference>
<keyword evidence="6 8" id="KW-0238">DNA-binding</keyword>
<dbReference type="HAMAP" id="MF_00440">
    <property type="entry name" value="NrdR"/>
    <property type="match status" value="1"/>
</dbReference>
<dbReference type="InterPro" id="IPR005144">
    <property type="entry name" value="ATP-cone_dom"/>
</dbReference>
<organism evidence="10 11">
    <name type="scientific">Saliniradius amylolyticus</name>
    <dbReference type="NCBI Taxonomy" id="2183582"/>
    <lineage>
        <taxon>Bacteria</taxon>
        <taxon>Pseudomonadati</taxon>
        <taxon>Pseudomonadota</taxon>
        <taxon>Gammaproteobacteria</taxon>
        <taxon>Alteromonadales</taxon>
        <taxon>Alteromonadaceae</taxon>
        <taxon>Saliniradius</taxon>
    </lineage>
</organism>
<dbReference type="InterPro" id="IPR003796">
    <property type="entry name" value="RNR_NrdR-like"/>
</dbReference>
<dbReference type="GO" id="GO:0003677">
    <property type="term" value="F:DNA binding"/>
    <property type="evidence" value="ECO:0007669"/>
    <property type="project" value="UniProtKB-KW"/>
</dbReference>
<dbReference type="RefSeq" id="WP_109339066.1">
    <property type="nucleotide sequence ID" value="NZ_CP029347.1"/>
</dbReference>
<evidence type="ECO:0000313" key="10">
    <source>
        <dbReference type="EMBL" id="AWL11419.1"/>
    </source>
</evidence>
<evidence type="ECO:0000313" key="11">
    <source>
        <dbReference type="Proteomes" id="UP000245728"/>
    </source>
</evidence>
<gene>
    <name evidence="8" type="primary">nrdR</name>
    <name evidence="10" type="ORF">HMF8227_00924</name>
</gene>
<dbReference type="GO" id="GO:0005524">
    <property type="term" value="F:ATP binding"/>
    <property type="evidence" value="ECO:0007669"/>
    <property type="project" value="UniProtKB-UniRule"/>
</dbReference>
<keyword evidence="11" id="KW-1185">Reference proteome</keyword>
<proteinExistence type="inferred from homology"/>
<name>A0A2S2E1E7_9ALTE</name>